<dbReference type="HOGENOM" id="CLU_3107144_0_0_1"/>
<name>Q0ULQ6_PHANO</name>
<dbReference type="GeneID" id="5974542"/>
<proteinExistence type="predicted"/>
<dbReference type="InParanoid" id="Q0ULQ6"/>
<dbReference type="KEGG" id="pno:SNOG_07308"/>
<gene>
    <name evidence="1" type="ORF">SNOG_07308</name>
</gene>
<organism evidence="1 2">
    <name type="scientific">Phaeosphaeria nodorum (strain SN15 / ATCC MYA-4574 / FGSC 10173)</name>
    <name type="common">Glume blotch fungus</name>
    <name type="synonym">Parastagonospora nodorum</name>
    <dbReference type="NCBI Taxonomy" id="321614"/>
    <lineage>
        <taxon>Eukaryota</taxon>
        <taxon>Fungi</taxon>
        <taxon>Dikarya</taxon>
        <taxon>Ascomycota</taxon>
        <taxon>Pezizomycotina</taxon>
        <taxon>Dothideomycetes</taxon>
        <taxon>Pleosporomycetidae</taxon>
        <taxon>Pleosporales</taxon>
        <taxon>Pleosporineae</taxon>
        <taxon>Phaeosphaeriaceae</taxon>
        <taxon>Parastagonospora</taxon>
    </lineage>
</organism>
<dbReference type="AlphaFoldDB" id="Q0ULQ6"/>
<evidence type="ECO:0000313" key="1">
    <source>
        <dbReference type="EMBL" id="EAT84774.1"/>
    </source>
</evidence>
<reference evidence="2" key="1">
    <citation type="journal article" date="2007" name="Plant Cell">
        <title>Dothideomycete-plant interactions illuminated by genome sequencing and EST analysis of the wheat pathogen Stagonospora nodorum.</title>
        <authorList>
            <person name="Hane J.K."/>
            <person name="Lowe R.G."/>
            <person name="Solomon P.S."/>
            <person name="Tan K.C."/>
            <person name="Schoch C.L."/>
            <person name="Spatafora J.W."/>
            <person name="Crous P.W."/>
            <person name="Kodira C."/>
            <person name="Birren B.W."/>
            <person name="Galagan J.E."/>
            <person name="Torriani S.F."/>
            <person name="McDonald B.A."/>
            <person name="Oliver R.P."/>
        </authorList>
    </citation>
    <scope>NUCLEOTIDE SEQUENCE [LARGE SCALE GENOMIC DNA]</scope>
    <source>
        <strain evidence="2">SN15 / ATCC MYA-4574 / FGSC 10173</strain>
    </source>
</reference>
<dbReference type="RefSeq" id="XP_001797649.1">
    <property type="nucleotide sequence ID" value="XM_001797597.1"/>
</dbReference>
<protein>
    <submittedName>
        <fullName evidence="1">Uncharacterized protein</fullName>
    </submittedName>
</protein>
<dbReference type="Proteomes" id="UP000001055">
    <property type="component" value="Unassembled WGS sequence"/>
</dbReference>
<evidence type="ECO:0000313" key="2">
    <source>
        <dbReference type="Proteomes" id="UP000001055"/>
    </source>
</evidence>
<accession>Q0ULQ6</accession>
<dbReference type="EMBL" id="CH445335">
    <property type="protein sequence ID" value="EAT84774.1"/>
    <property type="molecule type" value="Genomic_DNA"/>
</dbReference>
<sequence length="51" mass="5308">MTACIGSIPELPVVSGFCIFCTRKISIHGAAGLDRTPGITASFARTEPKSV</sequence>